<sequence>MSRKGGGGGASLQKDVPWRASSSSVRPLPKIHHSPLLRVSQSPFSDYALFVMKQPDPIGDGFGKQAIVEAAGPDCIVPGQVMPLKLLGVKVWPIHVDFKFLEPVGRELKLLGKFMDDAVELMNKSFIDR</sequence>
<proteinExistence type="predicted"/>
<dbReference type="Proteomes" id="UP001341840">
    <property type="component" value="Unassembled WGS sequence"/>
</dbReference>
<keyword evidence="3" id="KW-1185">Reference proteome</keyword>
<accession>A0ABU6ST26</accession>
<dbReference type="PANTHER" id="PTHR36737">
    <property type="entry name" value="EXPRESSED PROTEIN"/>
    <property type="match status" value="1"/>
</dbReference>
<evidence type="ECO:0000313" key="3">
    <source>
        <dbReference type="Proteomes" id="UP001341840"/>
    </source>
</evidence>
<organism evidence="2 3">
    <name type="scientific">Stylosanthes scabra</name>
    <dbReference type="NCBI Taxonomy" id="79078"/>
    <lineage>
        <taxon>Eukaryota</taxon>
        <taxon>Viridiplantae</taxon>
        <taxon>Streptophyta</taxon>
        <taxon>Embryophyta</taxon>
        <taxon>Tracheophyta</taxon>
        <taxon>Spermatophyta</taxon>
        <taxon>Magnoliopsida</taxon>
        <taxon>eudicotyledons</taxon>
        <taxon>Gunneridae</taxon>
        <taxon>Pentapetalae</taxon>
        <taxon>rosids</taxon>
        <taxon>fabids</taxon>
        <taxon>Fabales</taxon>
        <taxon>Fabaceae</taxon>
        <taxon>Papilionoideae</taxon>
        <taxon>50 kb inversion clade</taxon>
        <taxon>dalbergioids sensu lato</taxon>
        <taxon>Dalbergieae</taxon>
        <taxon>Pterocarpus clade</taxon>
        <taxon>Stylosanthes</taxon>
    </lineage>
</organism>
<evidence type="ECO:0000313" key="2">
    <source>
        <dbReference type="EMBL" id="MED6138893.1"/>
    </source>
</evidence>
<feature type="region of interest" description="Disordered" evidence="1">
    <location>
        <begin position="1"/>
        <end position="29"/>
    </location>
</feature>
<gene>
    <name evidence="2" type="ORF">PIB30_078820</name>
</gene>
<name>A0ABU6ST26_9FABA</name>
<feature type="compositionally biased region" description="Gly residues" evidence="1">
    <location>
        <begin position="1"/>
        <end position="10"/>
    </location>
</feature>
<protein>
    <submittedName>
        <fullName evidence="2">Uncharacterized protein</fullName>
    </submittedName>
</protein>
<dbReference type="PANTHER" id="PTHR36737:SF1">
    <property type="entry name" value="EXPRESSED PROTEIN"/>
    <property type="match status" value="1"/>
</dbReference>
<reference evidence="2 3" key="1">
    <citation type="journal article" date="2023" name="Plants (Basel)">
        <title>Bridging the Gap: Combining Genomics and Transcriptomics Approaches to Understand Stylosanthes scabra, an Orphan Legume from the Brazilian Caatinga.</title>
        <authorList>
            <person name="Ferreira-Neto J.R.C."/>
            <person name="da Silva M.D."/>
            <person name="Binneck E."/>
            <person name="de Melo N.F."/>
            <person name="da Silva R.H."/>
            <person name="de Melo A.L.T.M."/>
            <person name="Pandolfi V."/>
            <person name="Bustamante F.O."/>
            <person name="Brasileiro-Vidal A.C."/>
            <person name="Benko-Iseppon A.M."/>
        </authorList>
    </citation>
    <scope>NUCLEOTIDE SEQUENCE [LARGE SCALE GENOMIC DNA]</scope>
    <source>
        <tissue evidence="2">Leaves</tissue>
    </source>
</reference>
<dbReference type="EMBL" id="JASCZI010061515">
    <property type="protein sequence ID" value="MED6138893.1"/>
    <property type="molecule type" value="Genomic_DNA"/>
</dbReference>
<evidence type="ECO:0000256" key="1">
    <source>
        <dbReference type="SAM" id="MobiDB-lite"/>
    </source>
</evidence>
<comment type="caution">
    <text evidence="2">The sequence shown here is derived from an EMBL/GenBank/DDBJ whole genome shotgun (WGS) entry which is preliminary data.</text>
</comment>